<reference evidence="2 3" key="1">
    <citation type="submission" date="2023-10" db="EMBL/GenBank/DDBJ databases">
        <authorList>
            <person name="Wang X.X."/>
        </authorList>
    </citation>
    <scope>NUCLEOTIDE SEQUENCE [LARGE SCALE GENOMIC DNA]</scope>
    <source>
        <strain evidence="2 3">NBRC 12816</strain>
    </source>
</reference>
<feature type="transmembrane region" description="Helical" evidence="1">
    <location>
        <begin position="34"/>
        <end position="57"/>
    </location>
</feature>
<keyword evidence="1" id="KW-0812">Transmembrane</keyword>
<name>A0ABU4KEN3_9ACTN</name>
<dbReference type="RefSeq" id="WP_319012019.1">
    <property type="nucleotide sequence ID" value="NZ_JAWJZF010000461.1"/>
</dbReference>
<sequence>MRTAHVLNDLLAFVWEMLALGVLAWWGWQAAGPVWLRLVAAVAVPGAAATLWGLFAAPRARFRVPLAGVLAVKALVFGAAALALAGLGHVTWAGVFGGVAVVNTAFVTVFRRSAAYGR</sequence>
<dbReference type="EMBL" id="JAWJZF010000461">
    <property type="protein sequence ID" value="MDX2295832.1"/>
    <property type="molecule type" value="Genomic_DNA"/>
</dbReference>
<keyword evidence="1" id="KW-1133">Transmembrane helix</keyword>
<dbReference type="InterPro" id="IPR021214">
    <property type="entry name" value="DUF2568"/>
</dbReference>
<evidence type="ECO:0000313" key="3">
    <source>
        <dbReference type="Proteomes" id="UP001278571"/>
    </source>
</evidence>
<feature type="transmembrane region" description="Helical" evidence="1">
    <location>
        <begin position="64"/>
        <end position="84"/>
    </location>
</feature>
<keyword evidence="3" id="KW-1185">Reference proteome</keyword>
<evidence type="ECO:0000313" key="2">
    <source>
        <dbReference type="EMBL" id="MDX2295832.1"/>
    </source>
</evidence>
<protein>
    <submittedName>
        <fullName evidence="2">YrdB family protein</fullName>
    </submittedName>
</protein>
<organism evidence="2 3">
    <name type="scientific">Streptomyces roseolus</name>
    <dbReference type="NCBI Taxonomy" id="67358"/>
    <lineage>
        <taxon>Bacteria</taxon>
        <taxon>Bacillati</taxon>
        <taxon>Actinomycetota</taxon>
        <taxon>Actinomycetes</taxon>
        <taxon>Kitasatosporales</taxon>
        <taxon>Streptomycetaceae</taxon>
        <taxon>Streptomyces</taxon>
    </lineage>
</organism>
<comment type="caution">
    <text evidence="2">The sequence shown here is derived from an EMBL/GenBank/DDBJ whole genome shotgun (WGS) entry which is preliminary data.</text>
</comment>
<gene>
    <name evidence="2" type="ORF">R2363_27120</name>
</gene>
<dbReference type="Proteomes" id="UP001278571">
    <property type="component" value="Unassembled WGS sequence"/>
</dbReference>
<evidence type="ECO:0000256" key="1">
    <source>
        <dbReference type="SAM" id="Phobius"/>
    </source>
</evidence>
<keyword evidence="1" id="KW-0472">Membrane</keyword>
<dbReference type="Pfam" id="PF10823">
    <property type="entry name" value="DUF2568"/>
    <property type="match status" value="1"/>
</dbReference>
<proteinExistence type="predicted"/>
<feature type="transmembrane region" description="Helical" evidence="1">
    <location>
        <begin position="7"/>
        <end position="28"/>
    </location>
</feature>
<feature type="transmembrane region" description="Helical" evidence="1">
    <location>
        <begin position="90"/>
        <end position="110"/>
    </location>
</feature>
<accession>A0ABU4KEN3</accession>